<sequence>MEREVANPKGKVKNRSRGRKKDRSRRKSRSASKSRSRSASRSRSRSASRRRSRSASRRRSRRASRRKLRGRSRSRSASSRGRSTEKSGGNSAAESRRNLDKSADKFPLRLLVEGESCLIDPHISEMEITLYRAVPEEGSMPLFFDTTACLFSDHAGQTDYVGVGRETTNNKGLSHIPHAVLKFQADSVGSRNFLEPAGGPSVIAGDGVSVNLKRLVMWGGFSLCATLFTKNTNFTEVTDVYYAVKVPKAQVPLAVVPVTPTSSHNSCIALMIRKMKGNTKAVWELVRIGELCAQQDVKGVLAALQNRGLVCPAGYRLLSYQGMDYSREGCDEESFAFDDDDEDDDDGDNAMDSPIFDENTRFENLLANVPHVAREGRRQYSVGRSILNTVFDTADGSDDDEVMRDALRAVVPRYTSLRPVRYEDKTYNVGSRDEVLASHYVSHREEYGLHNAESQSGKGLCLPPIFSPSSGRLSRLSFGRTAFVRPSAPNELLAMIPSALSRRSGTGRRGGRSSVGSRRVSLLRGRSKSRRGRKGKRKGRRSRSKKSRSRRSGSKRRKRIGSRVRSSSSSRRSSRRGSPKKSLVAVDSQKGNREEEL</sequence>
<feature type="compositionally biased region" description="Basic residues" evidence="1">
    <location>
        <begin position="525"/>
        <end position="562"/>
    </location>
</feature>
<dbReference type="Proteomes" id="UP000007350">
    <property type="component" value="Unassembled WGS sequence"/>
</dbReference>
<dbReference type="OrthoDB" id="271993at2759"/>
<feature type="compositionally biased region" description="Low complexity" evidence="1">
    <location>
        <begin position="512"/>
        <end position="524"/>
    </location>
</feature>
<gene>
    <name evidence="2" type="ORF">MOQ_002279</name>
</gene>
<comment type="caution">
    <text evidence="2">The sequence shown here is derived from an EMBL/GenBank/DDBJ whole genome shotgun (WGS) entry which is preliminary data.</text>
</comment>
<protein>
    <submittedName>
        <fullName evidence="2">Uncharacterized protein</fullName>
    </submittedName>
</protein>
<name>K2NEZ6_TRYCR</name>
<feature type="compositionally biased region" description="Basic residues" evidence="1">
    <location>
        <begin position="10"/>
        <end position="74"/>
    </location>
</feature>
<accession>K2NEZ6</accession>
<feature type="region of interest" description="Disordered" evidence="1">
    <location>
        <begin position="1"/>
        <end position="99"/>
    </location>
</feature>
<dbReference type="AlphaFoldDB" id="K2NEZ6"/>
<keyword evidence="3" id="KW-1185">Reference proteome</keyword>
<reference evidence="2 3" key="1">
    <citation type="journal article" date="2012" name="BMC Genomics">
        <title>Comparative genomic analysis of human infective Trypanosoma cruzi lineages with the bat-restricted subspecies T. cruzi marinkellei.</title>
        <authorList>
            <person name="Franzen O."/>
            <person name="Talavera-Lopez C."/>
            <person name="Ochaya S."/>
            <person name="Butler C.E."/>
            <person name="Messenger L.A."/>
            <person name="Lewis M.D."/>
            <person name="Llewellyn M.S."/>
            <person name="Marinkelle C.J."/>
            <person name="Tyler K.M."/>
            <person name="Miles M.A."/>
            <person name="Andersson B."/>
        </authorList>
    </citation>
    <scope>NUCLEOTIDE SEQUENCE [LARGE SCALE GENOMIC DNA]</scope>
    <source>
        <strain evidence="2 3">B7</strain>
    </source>
</reference>
<evidence type="ECO:0000313" key="2">
    <source>
        <dbReference type="EMBL" id="EKF36329.1"/>
    </source>
</evidence>
<proteinExistence type="predicted"/>
<organism evidence="2 3">
    <name type="scientific">Trypanosoma cruzi marinkellei</name>
    <dbReference type="NCBI Taxonomy" id="85056"/>
    <lineage>
        <taxon>Eukaryota</taxon>
        <taxon>Discoba</taxon>
        <taxon>Euglenozoa</taxon>
        <taxon>Kinetoplastea</taxon>
        <taxon>Metakinetoplastina</taxon>
        <taxon>Trypanosomatida</taxon>
        <taxon>Trypanosomatidae</taxon>
        <taxon>Trypanosoma</taxon>
        <taxon>Schizotrypanum</taxon>
    </lineage>
</organism>
<dbReference type="EMBL" id="AHKC01008874">
    <property type="protein sequence ID" value="EKF36329.1"/>
    <property type="molecule type" value="Genomic_DNA"/>
</dbReference>
<evidence type="ECO:0000313" key="3">
    <source>
        <dbReference type="Proteomes" id="UP000007350"/>
    </source>
</evidence>
<feature type="region of interest" description="Disordered" evidence="1">
    <location>
        <begin position="499"/>
        <end position="597"/>
    </location>
</feature>
<evidence type="ECO:0000256" key="1">
    <source>
        <dbReference type="SAM" id="MobiDB-lite"/>
    </source>
</evidence>